<evidence type="ECO:0000313" key="9">
    <source>
        <dbReference type="EMBL" id="KAI7836150.1"/>
    </source>
</evidence>
<evidence type="ECO:0000256" key="7">
    <source>
        <dbReference type="PIRSR" id="PIRSR602401-1"/>
    </source>
</evidence>
<organism evidence="9 10">
    <name type="scientific">Chlorella ohadii</name>
    <dbReference type="NCBI Taxonomy" id="2649997"/>
    <lineage>
        <taxon>Eukaryota</taxon>
        <taxon>Viridiplantae</taxon>
        <taxon>Chlorophyta</taxon>
        <taxon>core chlorophytes</taxon>
        <taxon>Trebouxiophyceae</taxon>
        <taxon>Chlorellales</taxon>
        <taxon>Chlorellaceae</taxon>
        <taxon>Chlorella clade</taxon>
        <taxon>Chlorella</taxon>
    </lineage>
</organism>
<dbReference type="InterPro" id="IPR002401">
    <property type="entry name" value="Cyt_P450_E_grp-I"/>
</dbReference>
<dbReference type="AlphaFoldDB" id="A0AAD5H103"/>
<dbReference type="GO" id="GO:0005506">
    <property type="term" value="F:iron ion binding"/>
    <property type="evidence" value="ECO:0007669"/>
    <property type="project" value="InterPro"/>
</dbReference>
<comment type="cofactor">
    <cofactor evidence="7">
        <name>heme</name>
        <dbReference type="ChEBI" id="CHEBI:30413"/>
    </cofactor>
</comment>
<evidence type="ECO:0008006" key="11">
    <source>
        <dbReference type="Google" id="ProtNLM"/>
    </source>
</evidence>
<comment type="caution">
    <text evidence="9">The sequence shown here is derived from an EMBL/GenBank/DDBJ whole genome shotgun (WGS) entry which is preliminary data.</text>
</comment>
<dbReference type="Proteomes" id="UP001205105">
    <property type="component" value="Unassembled WGS sequence"/>
</dbReference>
<evidence type="ECO:0000256" key="2">
    <source>
        <dbReference type="ARBA" id="ARBA00022617"/>
    </source>
</evidence>
<dbReference type="InterPro" id="IPR036396">
    <property type="entry name" value="Cyt_P450_sf"/>
</dbReference>
<evidence type="ECO:0000256" key="8">
    <source>
        <dbReference type="SAM" id="Phobius"/>
    </source>
</evidence>
<dbReference type="GO" id="GO:0020037">
    <property type="term" value="F:heme binding"/>
    <property type="evidence" value="ECO:0007669"/>
    <property type="project" value="InterPro"/>
</dbReference>
<dbReference type="EMBL" id="JADXDR010000202">
    <property type="protein sequence ID" value="KAI7836150.1"/>
    <property type="molecule type" value="Genomic_DNA"/>
</dbReference>
<dbReference type="PANTHER" id="PTHR24291:SF50">
    <property type="entry name" value="BIFUNCTIONAL ALBAFLAVENONE MONOOXYGENASE_TERPENE SYNTHASE"/>
    <property type="match status" value="1"/>
</dbReference>
<dbReference type="Gene3D" id="1.10.630.10">
    <property type="entry name" value="Cytochrome P450"/>
    <property type="match status" value="1"/>
</dbReference>
<comment type="similarity">
    <text evidence="1">Belongs to the cytochrome P450 family.</text>
</comment>
<accession>A0AAD5H103</accession>
<dbReference type="SUPFAM" id="SSF48264">
    <property type="entry name" value="Cytochrome P450"/>
    <property type="match status" value="1"/>
</dbReference>
<keyword evidence="8" id="KW-0472">Membrane</keyword>
<keyword evidence="5 7" id="KW-0408">Iron</keyword>
<evidence type="ECO:0000256" key="5">
    <source>
        <dbReference type="ARBA" id="ARBA00023004"/>
    </source>
</evidence>
<evidence type="ECO:0000256" key="4">
    <source>
        <dbReference type="ARBA" id="ARBA00023002"/>
    </source>
</evidence>
<dbReference type="Pfam" id="PF00067">
    <property type="entry name" value="p450"/>
    <property type="match status" value="1"/>
</dbReference>
<keyword evidence="8" id="KW-0812">Transmembrane</keyword>
<dbReference type="PANTHER" id="PTHR24291">
    <property type="entry name" value="CYTOCHROME P450 FAMILY 4"/>
    <property type="match status" value="1"/>
</dbReference>
<evidence type="ECO:0000256" key="6">
    <source>
        <dbReference type="ARBA" id="ARBA00023033"/>
    </source>
</evidence>
<dbReference type="GO" id="GO:0004497">
    <property type="term" value="F:monooxygenase activity"/>
    <property type="evidence" value="ECO:0007669"/>
    <property type="project" value="UniProtKB-KW"/>
</dbReference>
<evidence type="ECO:0000256" key="3">
    <source>
        <dbReference type="ARBA" id="ARBA00022723"/>
    </source>
</evidence>
<keyword evidence="6" id="KW-0503">Monooxygenase</keyword>
<keyword evidence="10" id="KW-1185">Reference proteome</keyword>
<keyword evidence="2 7" id="KW-0349">Heme</keyword>
<dbReference type="InterPro" id="IPR050196">
    <property type="entry name" value="Cytochrome_P450_Monoox"/>
</dbReference>
<sequence length="527" mass="59140">MDLQHLRLPEWLPLDWLPLEGQAKAQAALVLLALALAAACLVLGRALSGFTAGTARWLRVAVGTRTVPEAPGGLPLLGHALSLATAYCPWEKMLEWARVKGPLTRFSILYRTGLIVNDPAGAKRVFQTGQRLYDKDLDFSYKPFLSILGTGLVTANGAHWQKQRLLMAPALRIDMLDAIIPIAKVAVERLCKQLESYRGTNQPVDMEEEFRLLTLQIIGEAILSLPPDECDRVFPHLYLPVMEENNRRVLAPWRQLYPVTAWQYSRKVKQLNDYIIGIIRARRAARAANGGKPPAKPDILDRVLTAAEESGEKWTAASEVQLCYEVKTFLLAGHETSSAMLCWSMYELSKNAGALENVRAEAAAVYGTAAPRDAMPDREGVDSMEFTHSVLKEALRKYSVVPVVTRNLNKDDELLGHHIPKGSWIIVHVQGIHHQYKEPLAFRPERFMPGGEYEQFPEDIRPYYFLPFIQGPRNCLGQYFALLEARVILSTLCQRFTFKPVDAQKQGETHPTVIPIAPKHGMRMYVS</sequence>
<proteinExistence type="inferred from homology"/>
<gene>
    <name evidence="9" type="ORF">COHA_009980</name>
</gene>
<reference evidence="9" key="1">
    <citation type="submission" date="2020-11" db="EMBL/GenBank/DDBJ databases">
        <title>Chlorella ohadii genome sequencing and assembly.</title>
        <authorList>
            <person name="Murik O."/>
            <person name="Treves H."/>
            <person name="Kedem I."/>
            <person name="Shotland Y."/>
            <person name="Kaplan A."/>
        </authorList>
    </citation>
    <scope>NUCLEOTIDE SEQUENCE</scope>
    <source>
        <strain evidence="9">1</strain>
    </source>
</reference>
<keyword evidence="8" id="KW-1133">Transmembrane helix</keyword>
<feature type="transmembrane region" description="Helical" evidence="8">
    <location>
        <begin position="25"/>
        <end position="47"/>
    </location>
</feature>
<evidence type="ECO:0000256" key="1">
    <source>
        <dbReference type="ARBA" id="ARBA00010617"/>
    </source>
</evidence>
<protein>
    <recommendedName>
        <fullName evidence="11">Cytochrome P450</fullName>
    </recommendedName>
</protein>
<keyword evidence="3 7" id="KW-0479">Metal-binding</keyword>
<keyword evidence="4" id="KW-0560">Oxidoreductase</keyword>
<dbReference type="PRINTS" id="PR00385">
    <property type="entry name" value="P450"/>
</dbReference>
<dbReference type="InterPro" id="IPR001128">
    <property type="entry name" value="Cyt_P450"/>
</dbReference>
<name>A0AAD5H103_9CHLO</name>
<feature type="binding site" description="axial binding residue" evidence="7">
    <location>
        <position position="475"/>
    </location>
    <ligand>
        <name>heme</name>
        <dbReference type="ChEBI" id="CHEBI:30413"/>
    </ligand>
    <ligandPart>
        <name>Fe</name>
        <dbReference type="ChEBI" id="CHEBI:18248"/>
    </ligandPart>
</feature>
<dbReference type="PRINTS" id="PR00463">
    <property type="entry name" value="EP450I"/>
</dbReference>
<evidence type="ECO:0000313" key="10">
    <source>
        <dbReference type="Proteomes" id="UP001205105"/>
    </source>
</evidence>
<dbReference type="GO" id="GO:0016705">
    <property type="term" value="F:oxidoreductase activity, acting on paired donors, with incorporation or reduction of molecular oxygen"/>
    <property type="evidence" value="ECO:0007669"/>
    <property type="project" value="InterPro"/>
</dbReference>